<accession>A0A0C1E8L8</accession>
<evidence type="ECO:0000313" key="1">
    <source>
        <dbReference type="EMBL" id="KIA76458.1"/>
    </source>
</evidence>
<reference evidence="1 2" key="1">
    <citation type="journal article" date="2014" name="Mol. Biol. Evol.">
        <title>Massive expansion of Ubiquitination-related gene families within the Chlamydiae.</title>
        <authorList>
            <person name="Domman D."/>
            <person name="Collingro A."/>
            <person name="Lagkouvardos I."/>
            <person name="Gehre L."/>
            <person name="Weinmaier T."/>
            <person name="Rattei T."/>
            <person name="Subtil A."/>
            <person name="Horn M."/>
        </authorList>
    </citation>
    <scope>NUCLEOTIDE SEQUENCE [LARGE SCALE GENOMIC DNA]</scope>
    <source>
        <strain evidence="1 2">OEW1</strain>
    </source>
</reference>
<gene>
    <name evidence="1" type="ORF">DB43_AG00360</name>
</gene>
<dbReference type="AlphaFoldDB" id="A0A0C1E8L8"/>
<dbReference type="EMBL" id="JSAM01000117">
    <property type="protein sequence ID" value="KIA76458.1"/>
    <property type="molecule type" value="Genomic_DNA"/>
</dbReference>
<protein>
    <submittedName>
        <fullName evidence="1">Uncharacterized protein</fullName>
    </submittedName>
</protein>
<dbReference type="PATRIC" id="fig|83552.4.peg.2428"/>
<dbReference type="RefSeq" id="WP_039378091.1">
    <property type="nucleotide sequence ID" value="NZ_BAWW01000066.1"/>
</dbReference>
<dbReference type="Pfam" id="PF14736">
    <property type="entry name" value="N_Asn_amidohyd"/>
    <property type="match status" value="1"/>
</dbReference>
<dbReference type="Proteomes" id="UP000031307">
    <property type="component" value="Unassembled WGS sequence"/>
</dbReference>
<evidence type="ECO:0000313" key="2">
    <source>
        <dbReference type="Proteomes" id="UP000031307"/>
    </source>
</evidence>
<organism evidence="1 2">
    <name type="scientific">Parachlamydia acanthamoebae</name>
    <dbReference type="NCBI Taxonomy" id="83552"/>
    <lineage>
        <taxon>Bacteria</taxon>
        <taxon>Pseudomonadati</taxon>
        <taxon>Chlamydiota</taxon>
        <taxon>Chlamydiia</taxon>
        <taxon>Parachlamydiales</taxon>
        <taxon>Parachlamydiaceae</taxon>
        <taxon>Parachlamydia</taxon>
    </lineage>
</organism>
<proteinExistence type="predicted"/>
<dbReference type="InterPro" id="IPR026750">
    <property type="entry name" value="NTAN1"/>
</dbReference>
<name>A0A0C1E8L8_9BACT</name>
<comment type="caution">
    <text evidence="1">The sequence shown here is derived from an EMBL/GenBank/DDBJ whole genome shotgun (WGS) entry which is preliminary data.</text>
</comment>
<sequence>MGPDTICVYQKNWAYATPDSPKPILTTGSFGPCYVVTLISEKCTAMAHVDDTTQVESIKQIFAEFSKRSIQFKDVQVVILGGWKEHGESKEWGDKIFRYLCSAGFSSINLKYMFSKKMPEKPGDQQIFADHFYGAARVDARSGKMQISATPDGNIAREQARQMLQNLRDHGSAYTTIEHPLTQVEF</sequence>
<dbReference type="GO" id="GO:0008418">
    <property type="term" value="F:protein-N-terminal asparagine amidohydrolase activity"/>
    <property type="evidence" value="ECO:0007669"/>
    <property type="project" value="InterPro"/>
</dbReference>